<dbReference type="SUPFAM" id="SSF53597">
    <property type="entry name" value="Dihydrofolate reductase-like"/>
    <property type="match status" value="1"/>
</dbReference>
<evidence type="ECO:0000256" key="7">
    <source>
        <dbReference type="ARBA" id="ARBA00023002"/>
    </source>
</evidence>
<evidence type="ECO:0000256" key="4">
    <source>
        <dbReference type="ARBA" id="ARBA00022723"/>
    </source>
</evidence>
<keyword evidence="3" id="KW-0686">Riboflavin biosynthesis</keyword>
<comment type="pathway">
    <text evidence="2">Cofactor biosynthesis; riboflavin biosynthesis; 5-amino-6-(D-ribitylamino)uracil from GTP: step 3/4.</text>
</comment>
<dbReference type="Gene3D" id="3.40.430.10">
    <property type="entry name" value="Dihydrofolate Reductase, subunit A"/>
    <property type="match status" value="1"/>
</dbReference>
<dbReference type="InterPro" id="IPR016193">
    <property type="entry name" value="Cytidine_deaminase-like"/>
</dbReference>
<evidence type="ECO:0000256" key="8">
    <source>
        <dbReference type="ARBA" id="ARBA00023268"/>
    </source>
</evidence>
<keyword evidence="8" id="KW-0511">Multifunctional enzyme</keyword>
<protein>
    <recommendedName>
        <fullName evidence="9">CMP/dCMP-type deaminase domain-containing protein</fullName>
    </recommendedName>
</protein>
<gene>
    <name evidence="10" type="ORF">GM51_22100</name>
</gene>
<dbReference type="PANTHER" id="PTHR38011">
    <property type="entry name" value="DIHYDROFOLATE REDUCTASE FAMILY PROTEIN (AFU_ORTHOLOGUE AFUA_8G06820)"/>
    <property type="match status" value="1"/>
</dbReference>
<dbReference type="GO" id="GO:0009231">
    <property type="term" value="P:riboflavin biosynthetic process"/>
    <property type="evidence" value="ECO:0007669"/>
    <property type="project" value="UniProtKB-UniPathway"/>
</dbReference>
<dbReference type="EMBL" id="JNSL01000227">
    <property type="protein sequence ID" value="KGA11892.1"/>
    <property type="molecule type" value="Genomic_DNA"/>
</dbReference>
<comment type="caution">
    <text evidence="10">The sequence shown here is derived from an EMBL/GenBank/DDBJ whole genome shotgun (WGS) entry which is preliminary data.</text>
</comment>
<dbReference type="GO" id="GO:0008270">
    <property type="term" value="F:zinc ion binding"/>
    <property type="evidence" value="ECO:0007669"/>
    <property type="project" value="InterPro"/>
</dbReference>
<evidence type="ECO:0000256" key="6">
    <source>
        <dbReference type="ARBA" id="ARBA00022857"/>
    </source>
</evidence>
<dbReference type="PROSITE" id="PS51747">
    <property type="entry name" value="CYT_DCMP_DEAMINASES_2"/>
    <property type="match status" value="1"/>
</dbReference>
<reference evidence="10" key="1">
    <citation type="submission" date="2014-06" db="EMBL/GenBank/DDBJ databases">
        <title>Key roles for freshwater Actinobacteria revealed by deep metagenomic sequencing.</title>
        <authorList>
            <person name="Ghai R."/>
            <person name="Mizuno C.M."/>
            <person name="Picazo A."/>
            <person name="Camacho A."/>
            <person name="Rodriguez-Valera F."/>
        </authorList>
    </citation>
    <scope>NUCLEOTIDE SEQUENCE</scope>
</reference>
<evidence type="ECO:0000313" key="10">
    <source>
        <dbReference type="EMBL" id="KGA11892.1"/>
    </source>
</evidence>
<dbReference type="Pfam" id="PF00383">
    <property type="entry name" value="dCMP_cyt_deam_1"/>
    <property type="match status" value="1"/>
</dbReference>
<dbReference type="PIRSF" id="PIRSF006769">
    <property type="entry name" value="RibD"/>
    <property type="match status" value="1"/>
</dbReference>
<organism evidence="10">
    <name type="scientific">freshwater metagenome</name>
    <dbReference type="NCBI Taxonomy" id="449393"/>
    <lineage>
        <taxon>unclassified sequences</taxon>
        <taxon>metagenomes</taxon>
        <taxon>ecological metagenomes</taxon>
    </lineage>
</organism>
<keyword evidence="6" id="KW-0521">NADP</keyword>
<evidence type="ECO:0000256" key="3">
    <source>
        <dbReference type="ARBA" id="ARBA00022619"/>
    </source>
</evidence>
<keyword evidence="7" id="KW-0560">Oxidoreductase</keyword>
<dbReference type="CDD" id="cd01284">
    <property type="entry name" value="Riboflavin_deaminase-reductase"/>
    <property type="match status" value="1"/>
</dbReference>
<dbReference type="InterPro" id="IPR024072">
    <property type="entry name" value="DHFR-like_dom_sf"/>
</dbReference>
<dbReference type="AlphaFoldDB" id="A0A094PLE0"/>
<dbReference type="Gene3D" id="3.40.140.10">
    <property type="entry name" value="Cytidine Deaminase, domain 2"/>
    <property type="match status" value="1"/>
</dbReference>
<evidence type="ECO:0000256" key="2">
    <source>
        <dbReference type="ARBA" id="ARBA00004910"/>
    </source>
</evidence>
<dbReference type="InterPro" id="IPR002734">
    <property type="entry name" value="RibDG_C"/>
</dbReference>
<keyword evidence="4" id="KW-0479">Metal-binding</keyword>
<dbReference type="SUPFAM" id="SSF53927">
    <property type="entry name" value="Cytidine deaminase-like"/>
    <property type="match status" value="1"/>
</dbReference>
<dbReference type="InterPro" id="IPR050765">
    <property type="entry name" value="Riboflavin_Biosynth_HTPR"/>
</dbReference>
<dbReference type="NCBIfam" id="TIGR00326">
    <property type="entry name" value="eubact_ribD"/>
    <property type="match status" value="1"/>
</dbReference>
<accession>A0A094PLE0</accession>
<evidence type="ECO:0000256" key="1">
    <source>
        <dbReference type="ARBA" id="ARBA00004882"/>
    </source>
</evidence>
<keyword evidence="5" id="KW-0862">Zinc</keyword>
<feature type="domain" description="CMP/dCMP-type deaminase" evidence="9">
    <location>
        <begin position="1"/>
        <end position="125"/>
    </location>
</feature>
<dbReference type="UniPathway" id="UPA00275">
    <property type="reaction ID" value="UER00401"/>
</dbReference>
<dbReference type="PANTHER" id="PTHR38011:SF7">
    <property type="entry name" value="2,5-DIAMINO-6-RIBOSYLAMINO-4(3H)-PYRIMIDINONE 5'-PHOSPHATE REDUCTASE"/>
    <property type="match status" value="1"/>
</dbReference>
<dbReference type="InterPro" id="IPR002125">
    <property type="entry name" value="CMP_dCMP_dom"/>
</dbReference>
<comment type="pathway">
    <text evidence="1">Cofactor biosynthesis; riboflavin biosynthesis; 5-amino-6-(D-ribitylamino)uracil from GTP: step 2/4.</text>
</comment>
<sequence>MAHQSDIYWLSVAAEQSLIPISVKKNPRVGAVIVDKSGLAVAKSFHEGYASPHAEKVALDKARGKAKGATMFVSLCPCNHIGKNPSCCVEIINRGIKRVVYSQVDPNPIAQGGVEFLKSNGVEVNFVKTPKKFENINNRWLKSFELNRPFVTAKIAMTLDGKIDDKTNKRLRITGKDVELEVHQIRNGCDAIISGTGTVLLDNPRLTVRYPKRLKNAYQPIRYIVGDREIPQDYFIHDNSAPTMFTGKRTPRLILEDLLKLDVRTVLLETGSKLLKDFLDHDLVDEMVLYVAPTIIGQGKALVEEILQANSNREYKISSVGLVGKDLRIKVSLR</sequence>
<evidence type="ECO:0000259" key="9">
    <source>
        <dbReference type="PROSITE" id="PS51747"/>
    </source>
</evidence>
<dbReference type="InterPro" id="IPR004794">
    <property type="entry name" value="Eubact_RibD"/>
</dbReference>
<dbReference type="PROSITE" id="PS00903">
    <property type="entry name" value="CYT_DCMP_DEAMINASES_1"/>
    <property type="match status" value="1"/>
</dbReference>
<dbReference type="InterPro" id="IPR016192">
    <property type="entry name" value="APOBEC/CMP_deaminase_Zn-bd"/>
</dbReference>
<dbReference type="Pfam" id="PF01872">
    <property type="entry name" value="RibD_C"/>
    <property type="match status" value="1"/>
</dbReference>
<dbReference type="GO" id="GO:0008835">
    <property type="term" value="F:diaminohydroxyphosphoribosylaminopyrimidine deaminase activity"/>
    <property type="evidence" value="ECO:0007669"/>
    <property type="project" value="InterPro"/>
</dbReference>
<dbReference type="GO" id="GO:0008703">
    <property type="term" value="F:5-amino-6-(5-phosphoribosylamino)uracil reductase activity"/>
    <property type="evidence" value="ECO:0007669"/>
    <property type="project" value="InterPro"/>
</dbReference>
<evidence type="ECO:0000256" key="5">
    <source>
        <dbReference type="ARBA" id="ARBA00022833"/>
    </source>
</evidence>
<name>A0A094PLE0_9ZZZZ</name>
<proteinExistence type="predicted"/>